<gene>
    <name evidence="3" type="ORF">DFR29_12358</name>
</gene>
<dbReference type="InterPro" id="IPR011990">
    <property type="entry name" value="TPR-like_helical_dom_sf"/>
</dbReference>
<evidence type="ECO:0000259" key="2">
    <source>
        <dbReference type="Pfam" id="PF12770"/>
    </source>
</evidence>
<protein>
    <submittedName>
        <fullName evidence="3">CHAT domain-containing protein</fullName>
    </submittedName>
</protein>
<dbReference type="Gene3D" id="1.25.40.10">
    <property type="entry name" value="Tetratricopeptide repeat domain"/>
    <property type="match status" value="2"/>
</dbReference>
<dbReference type="InterPro" id="IPR024983">
    <property type="entry name" value="CHAT_dom"/>
</dbReference>
<dbReference type="Pfam" id="PF12770">
    <property type="entry name" value="CHAT"/>
    <property type="match status" value="1"/>
</dbReference>
<comment type="caution">
    <text evidence="3">The sequence shown here is derived from an EMBL/GenBank/DDBJ whole genome shotgun (WGS) entry which is preliminary data.</text>
</comment>
<feature type="domain" description="CHAT" evidence="2">
    <location>
        <begin position="807"/>
        <end position="1071"/>
    </location>
</feature>
<dbReference type="SUPFAM" id="SSF48452">
    <property type="entry name" value="TPR-like"/>
    <property type="match status" value="2"/>
</dbReference>
<evidence type="ECO:0000256" key="1">
    <source>
        <dbReference type="SAM" id="SignalP"/>
    </source>
</evidence>
<sequence length="1077" mass="113634">MPRTCSLPLSRRRWLGLAAVVLMACCSRGVSAAPVRLGCDVPLQAAVFALPVELRLDTAGRDALLLVEERGADVLIQRSAADVQHWDSPPSAWAYQLASLSAAEGATARWSLQAASAGLVSATLRLRLLCTDPQAPQEFAVLRTLAEAGREFARAEDAALPATTRIAARVRAASLLGEVLQSGELAVLLQRWPWLRAQALQTRAYALARMGRTAEGRGDLHAAAAAWQAAGDTWRSTIARHREAQQMRREGILDDARKMLQRLQSEATVQADASLLGVVTNDLCLTWRDLLRLDEALACFGRAVAIHERAGNSAEAALSRANRAAAYASLGRYAEAEAEAQAASVQAQHSKRPRAQLMAALVVGNVARAQGRLDVALQAYLEGLALAEQLQDPNLRANAQQQIGIAYLLLRDFERARVILGEAAAAYEAGGYWKSATIALRNLADAQRQAGAVGEARSSIVRAQAIVDAGRAGSAAAAEVQLLRAELALQDGGGTDLDEAIAAAQSALGDAPSYLQRQRLAVLLARRSLARGALPAAGDWLRRATAAATRAGDALGLVETSQLRALLLEKRGEPAAAKAAYLQSLQQSLRIAALQSYPLHRSSYLGQARRSLEQALRLSLREDAGSAKAAALRIGWLAALQETTLSAERATLAGGDHQRSGVLAAVNEQVRRRWGIKGSDEPDAVPAVPLNILLARAEQSYPRAGGGLARSGSGSDLVRAWQQRLQPGEVLLATFVGEDLALSWSVRRDGIEERVAEAAAVRDAGAALLAVLRDTAATPQQIDARGRALAASANFSDFQKYTAPLYFLSADGVLATLPPAFLFAADAASRAAQAATPLPAVVSIGSLQPGSEAPPLPACCKDRTLQVFADPSLRSWSESASTNSAAGLPRLPGSRSEARAIAARWPQEKTQLWLGADFTRSRTLQALNSAGAIVHFATHGFASRDEPGLDALLVVADDRAGGLDVVSFHDLLGLDVQARLVVLGACEAAAGGARDEAAATSLAHAVILAGADEVVAPLWRIDDATSASFMTALYDAFEQGLPPAAAVAEAQARLARRAATAHPFQWAGFAVQRGGGR</sequence>
<evidence type="ECO:0000313" key="3">
    <source>
        <dbReference type="EMBL" id="TDR37884.1"/>
    </source>
</evidence>
<dbReference type="PROSITE" id="PS51257">
    <property type="entry name" value="PROKAR_LIPOPROTEIN"/>
    <property type="match status" value="1"/>
</dbReference>
<dbReference type="InterPro" id="IPR019734">
    <property type="entry name" value="TPR_rpt"/>
</dbReference>
<keyword evidence="4" id="KW-1185">Reference proteome</keyword>
<dbReference type="Proteomes" id="UP000295293">
    <property type="component" value="Unassembled WGS sequence"/>
</dbReference>
<feature type="signal peptide" evidence="1">
    <location>
        <begin position="1"/>
        <end position="32"/>
    </location>
</feature>
<dbReference type="PANTHER" id="PTHR10098">
    <property type="entry name" value="RAPSYN-RELATED"/>
    <property type="match status" value="1"/>
</dbReference>
<dbReference type="AlphaFoldDB" id="A0A4R6YL12"/>
<feature type="chain" id="PRO_5020307960" evidence="1">
    <location>
        <begin position="33"/>
        <end position="1077"/>
    </location>
</feature>
<accession>A0A4R6YL12</accession>
<organism evidence="3 4">
    <name type="scientific">Tahibacter aquaticus</name>
    <dbReference type="NCBI Taxonomy" id="520092"/>
    <lineage>
        <taxon>Bacteria</taxon>
        <taxon>Pseudomonadati</taxon>
        <taxon>Pseudomonadota</taxon>
        <taxon>Gammaproteobacteria</taxon>
        <taxon>Lysobacterales</taxon>
        <taxon>Rhodanobacteraceae</taxon>
        <taxon>Tahibacter</taxon>
    </lineage>
</organism>
<dbReference type="PANTHER" id="PTHR10098:SF108">
    <property type="entry name" value="TETRATRICOPEPTIDE REPEAT PROTEIN 28"/>
    <property type="match status" value="1"/>
</dbReference>
<evidence type="ECO:0000313" key="4">
    <source>
        <dbReference type="Proteomes" id="UP000295293"/>
    </source>
</evidence>
<dbReference type="EMBL" id="SNZH01000023">
    <property type="protein sequence ID" value="TDR37884.1"/>
    <property type="molecule type" value="Genomic_DNA"/>
</dbReference>
<dbReference type="SMART" id="SM00028">
    <property type="entry name" value="TPR"/>
    <property type="match status" value="5"/>
</dbReference>
<reference evidence="3 4" key="1">
    <citation type="submission" date="2019-03" db="EMBL/GenBank/DDBJ databases">
        <title>Genomic Encyclopedia of Type Strains, Phase IV (KMG-IV): sequencing the most valuable type-strain genomes for metagenomic binning, comparative biology and taxonomic classification.</title>
        <authorList>
            <person name="Goeker M."/>
        </authorList>
    </citation>
    <scope>NUCLEOTIDE SEQUENCE [LARGE SCALE GENOMIC DNA]</scope>
    <source>
        <strain evidence="3 4">DSM 21667</strain>
    </source>
</reference>
<name>A0A4R6YL12_9GAMM</name>
<proteinExistence type="predicted"/>
<keyword evidence="1" id="KW-0732">Signal</keyword>
<dbReference type="OrthoDB" id="9146156at2"/>